<dbReference type="PANTHER" id="PTHR24006:SF758">
    <property type="entry name" value="UBIQUITIN CARBOXYL-TERMINAL HYDROLASE 36"/>
    <property type="match status" value="1"/>
</dbReference>
<feature type="compositionally biased region" description="Low complexity" evidence="8">
    <location>
        <begin position="513"/>
        <end position="522"/>
    </location>
</feature>
<dbReference type="PROSITE" id="PS50235">
    <property type="entry name" value="USP_3"/>
    <property type="match status" value="1"/>
</dbReference>
<dbReference type="PROSITE" id="PS00972">
    <property type="entry name" value="USP_1"/>
    <property type="match status" value="1"/>
</dbReference>
<keyword evidence="6 7" id="KW-0788">Thiol protease</keyword>
<dbReference type="Gene3D" id="3.90.70.10">
    <property type="entry name" value="Cysteine proteinases"/>
    <property type="match status" value="1"/>
</dbReference>
<dbReference type="GO" id="GO:0006508">
    <property type="term" value="P:proteolysis"/>
    <property type="evidence" value="ECO:0007669"/>
    <property type="project" value="UniProtKB-KW"/>
</dbReference>
<feature type="compositionally biased region" description="Low complexity" evidence="8">
    <location>
        <begin position="122"/>
        <end position="147"/>
    </location>
</feature>
<keyword evidence="4 7" id="KW-0833">Ubl conjugation pathway</keyword>
<dbReference type="PROSITE" id="PS00973">
    <property type="entry name" value="USP_2"/>
    <property type="match status" value="1"/>
</dbReference>
<sequence>MAAVASSTHLHLHLNHLIINHDKQPPTNNNNNNNNNNNSNSNNKLSNTSKHHPEQTQATDQANTRTTTNPKTQPSQQQLGKLWEQALQQPIKFIKSSNQLNLTQIPYQPINQPQPATQPTRPSNSANTNPTTTSNQSNLTSSSASLSEKISPNSNPITQSTSSRLSQSNSSVSSQVATYWIRPQPIGPGFYNTGNTCFLNATLQALVHTPALAIGLMDRDEHSPESCDLARAKKFCALCRMYRLVNMCFDKASYGSHAIEPSPINRALSKFAPTMRGGRQEDAHEFLRLLVEAMQNGALQGRAEKAKQKQKESTFVHRMFGGKLRSRVVCEHCNTPSDTFDNFLDLSLDISQANSVSSALKAYHKFDRLRGANQYKCDKCKCLRDAKKSMSVFSAPPILTQHLKRFNFRGRKINKRVNFEDSLDLKPAMSNESDITGYKLYAVVCHRGQSNKSGHYYAHVKASNGKWYVADDSTVESISDSRTVLANEHAYILFYARDRESLLSAAIAGNRQSTSTTTNSDGGNRGSFTKRKPSISDDRHSQVNGVAEKTGKHSNRNENGHKRVRTGSINSQESPAKSFIGPVIPRQSLPSFKFKDTHQDGSDSTRGSPAKAKQNPEQDAHRSGRSSLTRSPSSHSNSNHNSNDQQDQLSDDQVEQPMNQMKKKKRNRKPKSKRRKIVNIAGTPVNQVPSFKPRLITG</sequence>
<dbReference type="AlphaFoldDB" id="A0A5B0QLK0"/>
<dbReference type="GO" id="GO:0004843">
    <property type="term" value="F:cysteine-type deubiquitinase activity"/>
    <property type="evidence" value="ECO:0007669"/>
    <property type="project" value="UniProtKB-UniRule"/>
</dbReference>
<dbReference type="GO" id="GO:0005829">
    <property type="term" value="C:cytosol"/>
    <property type="evidence" value="ECO:0007669"/>
    <property type="project" value="TreeGrafter"/>
</dbReference>
<dbReference type="InterPro" id="IPR028889">
    <property type="entry name" value="USP"/>
</dbReference>
<dbReference type="FunFam" id="3.90.70.10:FF:000248">
    <property type="entry name" value="Ubiquitin carboxyl-terminal hydrolase"/>
    <property type="match status" value="1"/>
</dbReference>
<dbReference type="PANTHER" id="PTHR24006">
    <property type="entry name" value="UBIQUITIN CARBOXYL-TERMINAL HYDROLASE"/>
    <property type="match status" value="1"/>
</dbReference>
<dbReference type="GO" id="GO:0005634">
    <property type="term" value="C:nucleus"/>
    <property type="evidence" value="ECO:0007669"/>
    <property type="project" value="TreeGrafter"/>
</dbReference>
<feature type="region of interest" description="Disordered" evidence="8">
    <location>
        <begin position="20"/>
        <end position="79"/>
    </location>
</feature>
<dbReference type="InterPro" id="IPR001394">
    <property type="entry name" value="Peptidase_C19_UCH"/>
</dbReference>
<name>A0A5B0QLK0_PUCGR</name>
<feature type="region of interest" description="Disordered" evidence="8">
    <location>
        <begin position="510"/>
        <end position="698"/>
    </location>
</feature>
<feature type="compositionally biased region" description="Basic residues" evidence="8">
    <location>
        <begin position="661"/>
        <end position="677"/>
    </location>
</feature>
<evidence type="ECO:0000256" key="8">
    <source>
        <dbReference type="SAM" id="MobiDB-lite"/>
    </source>
</evidence>
<dbReference type="Proteomes" id="UP000325313">
    <property type="component" value="Unassembled WGS sequence"/>
</dbReference>
<evidence type="ECO:0000256" key="7">
    <source>
        <dbReference type="RuleBase" id="RU366025"/>
    </source>
</evidence>
<evidence type="ECO:0000256" key="6">
    <source>
        <dbReference type="ARBA" id="ARBA00022807"/>
    </source>
</evidence>
<feature type="compositionally biased region" description="Low complexity" evidence="8">
    <location>
        <begin position="625"/>
        <end position="648"/>
    </location>
</feature>
<keyword evidence="5 7" id="KW-0378">Hydrolase</keyword>
<evidence type="ECO:0000313" key="10">
    <source>
        <dbReference type="EMBL" id="KAA1114029.1"/>
    </source>
</evidence>
<dbReference type="InterPro" id="IPR038765">
    <property type="entry name" value="Papain-like_cys_pep_sf"/>
</dbReference>
<accession>A0A5B0QLK0</accession>
<feature type="compositionally biased region" description="Polar residues" evidence="8">
    <location>
        <begin position="148"/>
        <end position="158"/>
    </location>
</feature>
<keyword evidence="3 7" id="KW-0645">Protease</keyword>
<evidence type="ECO:0000313" key="11">
    <source>
        <dbReference type="Proteomes" id="UP000325313"/>
    </source>
</evidence>
<feature type="domain" description="USP" evidence="9">
    <location>
        <begin position="188"/>
        <end position="498"/>
    </location>
</feature>
<proteinExistence type="inferred from homology"/>
<feature type="compositionally biased region" description="Basic and acidic residues" evidence="8">
    <location>
        <begin position="593"/>
        <end position="603"/>
    </location>
</feature>
<dbReference type="InterPro" id="IPR050164">
    <property type="entry name" value="Peptidase_C19"/>
</dbReference>
<evidence type="ECO:0000256" key="4">
    <source>
        <dbReference type="ARBA" id="ARBA00022786"/>
    </source>
</evidence>
<feature type="region of interest" description="Disordered" evidence="8">
    <location>
        <begin position="108"/>
        <end position="169"/>
    </location>
</feature>
<feature type="compositionally biased region" description="Polar residues" evidence="8">
    <location>
        <begin position="55"/>
        <end position="79"/>
    </location>
</feature>
<organism evidence="10 11">
    <name type="scientific">Puccinia graminis f. sp. tritici</name>
    <dbReference type="NCBI Taxonomy" id="56615"/>
    <lineage>
        <taxon>Eukaryota</taxon>
        <taxon>Fungi</taxon>
        <taxon>Dikarya</taxon>
        <taxon>Basidiomycota</taxon>
        <taxon>Pucciniomycotina</taxon>
        <taxon>Pucciniomycetes</taxon>
        <taxon>Pucciniales</taxon>
        <taxon>Pucciniaceae</taxon>
        <taxon>Puccinia</taxon>
    </lineage>
</organism>
<gene>
    <name evidence="10" type="ORF">PGTUg99_008648</name>
</gene>
<dbReference type="Pfam" id="PF00443">
    <property type="entry name" value="UCH"/>
    <property type="match status" value="1"/>
</dbReference>
<reference evidence="10 11" key="1">
    <citation type="submission" date="2019-05" db="EMBL/GenBank/DDBJ databases">
        <title>Emergence of the Ug99 lineage of the wheat stem rust pathogen through somatic hybridization.</title>
        <authorList>
            <person name="Li F."/>
            <person name="Upadhyaya N.M."/>
            <person name="Sperschneider J."/>
            <person name="Matny O."/>
            <person name="Nguyen-Phuc H."/>
            <person name="Mago R."/>
            <person name="Raley C."/>
            <person name="Miller M.E."/>
            <person name="Silverstein K.A.T."/>
            <person name="Henningsen E."/>
            <person name="Hirsch C.D."/>
            <person name="Visser B."/>
            <person name="Pretorius Z.A."/>
            <person name="Steffenson B.J."/>
            <person name="Schwessinger B."/>
            <person name="Dodds P.N."/>
            <person name="Figueroa M."/>
        </authorList>
    </citation>
    <scope>NUCLEOTIDE SEQUENCE [LARGE SCALE GENOMIC DNA]</scope>
    <source>
        <strain evidence="10 11">Ug99</strain>
    </source>
</reference>
<evidence type="ECO:0000256" key="5">
    <source>
        <dbReference type="ARBA" id="ARBA00022801"/>
    </source>
</evidence>
<feature type="compositionally biased region" description="Low complexity" evidence="8">
    <location>
        <begin position="159"/>
        <end position="169"/>
    </location>
</feature>
<comment type="catalytic activity">
    <reaction evidence="1 7">
        <text>Thiol-dependent hydrolysis of ester, thioester, amide, peptide and isopeptide bonds formed by the C-terminal Gly of ubiquitin (a 76-residue protein attached to proteins as an intracellular targeting signal).</text>
        <dbReference type="EC" id="3.4.19.12"/>
    </reaction>
</comment>
<evidence type="ECO:0000256" key="3">
    <source>
        <dbReference type="ARBA" id="ARBA00022670"/>
    </source>
</evidence>
<comment type="caution">
    <text evidence="10">The sequence shown here is derived from an EMBL/GenBank/DDBJ whole genome shotgun (WGS) entry which is preliminary data.</text>
</comment>
<dbReference type="SUPFAM" id="SSF54001">
    <property type="entry name" value="Cysteine proteinases"/>
    <property type="match status" value="1"/>
</dbReference>
<evidence type="ECO:0000259" key="9">
    <source>
        <dbReference type="PROSITE" id="PS50235"/>
    </source>
</evidence>
<feature type="compositionally biased region" description="Basic and acidic residues" evidence="8">
    <location>
        <begin position="549"/>
        <end position="561"/>
    </location>
</feature>
<evidence type="ECO:0000256" key="2">
    <source>
        <dbReference type="ARBA" id="ARBA00009085"/>
    </source>
</evidence>
<feature type="compositionally biased region" description="Low complexity" evidence="8">
    <location>
        <begin position="28"/>
        <end position="43"/>
    </location>
</feature>
<dbReference type="EC" id="3.4.19.12" evidence="7"/>
<comment type="similarity">
    <text evidence="2 7">Belongs to the peptidase C19 family.</text>
</comment>
<dbReference type="GO" id="GO:0016579">
    <property type="term" value="P:protein deubiquitination"/>
    <property type="evidence" value="ECO:0007669"/>
    <property type="project" value="InterPro"/>
</dbReference>
<dbReference type="EMBL" id="VDEP01000273">
    <property type="protein sequence ID" value="KAA1114029.1"/>
    <property type="molecule type" value="Genomic_DNA"/>
</dbReference>
<dbReference type="InterPro" id="IPR018200">
    <property type="entry name" value="USP_CS"/>
</dbReference>
<evidence type="ECO:0000256" key="1">
    <source>
        <dbReference type="ARBA" id="ARBA00000707"/>
    </source>
</evidence>
<protein>
    <recommendedName>
        <fullName evidence="7">Ubiquitin carboxyl-terminal hydrolase</fullName>
        <ecNumber evidence="7">3.4.19.12</ecNumber>
    </recommendedName>
</protein>